<reference evidence="1" key="1">
    <citation type="submission" date="2019-08" db="EMBL/GenBank/DDBJ databases">
        <authorList>
            <person name="Kucharzyk K."/>
            <person name="Murdoch R.W."/>
            <person name="Higgins S."/>
            <person name="Loffler F."/>
        </authorList>
    </citation>
    <scope>NUCLEOTIDE SEQUENCE</scope>
</reference>
<name>A0A645FGK0_9ZZZZ</name>
<evidence type="ECO:0000313" key="1">
    <source>
        <dbReference type="EMBL" id="MPN13491.1"/>
    </source>
</evidence>
<gene>
    <name evidence="1" type="ORF">SDC9_160812</name>
</gene>
<comment type="caution">
    <text evidence="1">The sequence shown here is derived from an EMBL/GenBank/DDBJ whole genome shotgun (WGS) entry which is preliminary data.</text>
</comment>
<dbReference type="AlphaFoldDB" id="A0A645FGK0"/>
<accession>A0A645FGK0</accession>
<sequence length="69" mass="7766">MWLWGCNLALLIGGVVNAELARARRLAAGLPAEDDQMTPPIDTRRSTAFSAQRRNLVLEGRRHRLNGRR</sequence>
<proteinExistence type="predicted"/>
<organism evidence="1">
    <name type="scientific">bioreactor metagenome</name>
    <dbReference type="NCBI Taxonomy" id="1076179"/>
    <lineage>
        <taxon>unclassified sequences</taxon>
        <taxon>metagenomes</taxon>
        <taxon>ecological metagenomes</taxon>
    </lineage>
</organism>
<dbReference type="EMBL" id="VSSQ01059985">
    <property type="protein sequence ID" value="MPN13491.1"/>
    <property type="molecule type" value="Genomic_DNA"/>
</dbReference>
<protein>
    <submittedName>
        <fullName evidence="1">Uncharacterized protein</fullName>
    </submittedName>
</protein>